<evidence type="ECO:0000313" key="4">
    <source>
        <dbReference type="Proteomes" id="UP000264141"/>
    </source>
</evidence>
<dbReference type="PANTHER" id="PTHR37938">
    <property type="entry name" value="BLL0215 PROTEIN"/>
    <property type="match status" value="1"/>
</dbReference>
<dbReference type="InterPro" id="IPR005182">
    <property type="entry name" value="YdbS-like_PH"/>
</dbReference>
<dbReference type="AlphaFoldDB" id="A0A3D1JLA8"/>
<dbReference type="EMBL" id="DPBP01000042">
    <property type="protein sequence ID" value="HCE18436.1"/>
    <property type="molecule type" value="Genomic_DNA"/>
</dbReference>
<sequence length="546" mass="63238">MALEVWQIVTFLSGLHLFRGIEEERLKWIAGQMTELRLREEELVYEEGQEPNNLYFIFEGRVQMTRYRRGAPEEEEMLGFLDQGDYFGLEVLEARTARRTSVQTTTAVVLLCFSAEALNEVFAQVPELIPRLDLMIASFHLMLRTNLDWLNPEEYILYIARKHPFFLWARLLPLILLITIVVGLFLGLYGTLGLSLFLILIAGALAVAGGVGLWIYVDWSNDYYIVTARRIVFQERIVLLYDSRQESPMEQVQSTEVDRSYLGQLLGFGDVRIRTYTGVILFQAVRLPAEVEKIIQEQIKRVQSTLRQAEIRSIEETIARRIGLLPARSGPPGEATPAKPAPTPMQRFMADLFHLRYEYGDTIQYRTHWWILISRIWLVTLLLLGVVFTSLFLLVKAALGQMPEGFPVVGAFLGLMLLGLGFFLRWVYVYIDWHNDRYLITSDQVVDINRKPLGKEEQRAAPIRNILSVEFKRLGIIGLLLNFGTVYIRIGDTLFTFDNVYNPSEVQRELFHRMAVRSVRERQQQAEAERQRMADWISAYDRLTRR</sequence>
<dbReference type="SMART" id="SM00100">
    <property type="entry name" value="cNMP"/>
    <property type="match status" value="1"/>
</dbReference>
<dbReference type="CDD" id="cd00038">
    <property type="entry name" value="CAP_ED"/>
    <property type="match status" value="1"/>
</dbReference>
<dbReference type="Gene3D" id="2.60.120.10">
    <property type="entry name" value="Jelly Rolls"/>
    <property type="match status" value="1"/>
</dbReference>
<accession>A0A3D1JLA8</accession>
<dbReference type="PROSITE" id="PS50042">
    <property type="entry name" value="CNMP_BINDING_3"/>
    <property type="match status" value="1"/>
</dbReference>
<dbReference type="Pfam" id="PF00027">
    <property type="entry name" value="cNMP_binding"/>
    <property type="match status" value="1"/>
</dbReference>
<proteinExistence type="predicted"/>
<evidence type="ECO:0000259" key="2">
    <source>
        <dbReference type="PROSITE" id="PS50042"/>
    </source>
</evidence>
<dbReference type="Pfam" id="PF03703">
    <property type="entry name" value="bPH_2"/>
    <property type="match status" value="1"/>
</dbReference>
<keyword evidence="1" id="KW-0472">Membrane</keyword>
<keyword evidence="1" id="KW-0812">Transmembrane</keyword>
<dbReference type="Proteomes" id="UP000264141">
    <property type="component" value="Unassembled WGS sequence"/>
</dbReference>
<dbReference type="InterPro" id="IPR014710">
    <property type="entry name" value="RmlC-like_jellyroll"/>
</dbReference>
<evidence type="ECO:0000313" key="3">
    <source>
        <dbReference type="EMBL" id="HCE18436.1"/>
    </source>
</evidence>
<feature type="transmembrane region" description="Helical" evidence="1">
    <location>
        <begin position="171"/>
        <end position="190"/>
    </location>
</feature>
<organism evidence="3 4">
    <name type="scientific">Anaerolinea thermolimosa</name>
    <dbReference type="NCBI Taxonomy" id="229919"/>
    <lineage>
        <taxon>Bacteria</taxon>
        <taxon>Bacillati</taxon>
        <taxon>Chloroflexota</taxon>
        <taxon>Anaerolineae</taxon>
        <taxon>Anaerolineales</taxon>
        <taxon>Anaerolineaceae</taxon>
        <taxon>Anaerolinea</taxon>
    </lineage>
</organism>
<gene>
    <name evidence="3" type="ORF">DEQ80_11300</name>
</gene>
<feature type="domain" description="Cyclic nucleotide-binding" evidence="2">
    <location>
        <begin position="17"/>
        <end position="122"/>
    </location>
</feature>
<name>A0A3D1JLA8_9CHLR</name>
<dbReference type="PANTHER" id="PTHR37938:SF1">
    <property type="entry name" value="BLL0215 PROTEIN"/>
    <property type="match status" value="1"/>
</dbReference>
<protein>
    <recommendedName>
        <fullName evidence="2">Cyclic nucleotide-binding domain-containing protein</fullName>
    </recommendedName>
</protein>
<feature type="transmembrane region" description="Helical" evidence="1">
    <location>
        <begin position="196"/>
        <end position="217"/>
    </location>
</feature>
<dbReference type="InterPro" id="IPR018490">
    <property type="entry name" value="cNMP-bd_dom_sf"/>
</dbReference>
<reference evidence="3 4" key="1">
    <citation type="journal article" date="2018" name="Nat. Biotechnol.">
        <title>A standardized bacterial taxonomy based on genome phylogeny substantially revises the tree of life.</title>
        <authorList>
            <person name="Parks D.H."/>
            <person name="Chuvochina M."/>
            <person name="Waite D.W."/>
            <person name="Rinke C."/>
            <person name="Skarshewski A."/>
            <person name="Chaumeil P.A."/>
            <person name="Hugenholtz P."/>
        </authorList>
    </citation>
    <scope>NUCLEOTIDE SEQUENCE [LARGE SCALE GENOMIC DNA]</scope>
    <source>
        <strain evidence="3">UBA8781</strain>
    </source>
</reference>
<evidence type="ECO:0000256" key="1">
    <source>
        <dbReference type="SAM" id="Phobius"/>
    </source>
</evidence>
<feature type="transmembrane region" description="Helical" evidence="1">
    <location>
        <begin position="376"/>
        <end position="399"/>
    </location>
</feature>
<dbReference type="InterPro" id="IPR000595">
    <property type="entry name" value="cNMP-bd_dom"/>
</dbReference>
<dbReference type="SUPFAM" id="SSF51206">
    <property type="entry name" value="cAMP-binding domain-like"/>
    <property type="match status" value="1"/>
</dbReference>
<comment type="caution">
    <text evidence="3">The sequence shown here is derived from an EMBL/GenBank/DDBJ whole genome shotgun (WGS) entry which is preliminary data.</text>
</comment>
<feature type="transmembrane region" description="Helical" evidence="1">
    <location>
        <begin position="405"/>
        <end position="428"/>
    </location>
</feature>
<dbReference type="STRING" id="229919.GCA_001050195_00319"/>
<keyword evidence="1" id="KW-1133">Transmembrane helix</keyword>